<reference evidence="2 3" key="1">
    <citation type="submission" date="2014-04" db="EMBL/GenBank/DDBJ databases">
        <title>Genome evolution of avian class.</title>
        <authorList>
            <person name="Zhang G."/>
            <person name="Li C."/>
        </authorList>
    </citation>
    <scope>NUCLEOTIDE SEQUENCE [LARGE SCALE GENOMIC DNA]</scope>
    <source>
        <strain evidence="2">BGI_AS27</strain>
    </source>
</reference>
<sequence>VRGRPPPKITWSKVGANLRDRQGLDIKSTDFDTFLRCENVNKYDAGKYVLSLE</sequence>
<dbReference type="InterPro" id="IPR013783">
    <property type="entry name" value="Ig-like_fold"/>
</dbReference>
<dbReference type="InterPro" id="IPR013098">
    <property type="entry name" value="Ig_I-set"/>
</dbReference>
<feature type="domain" description="Immunoglobulin I-set" evidence="1">
    <location>
        <begin position="1"/>
        <end position="50"/>
    </location>
</feature>
<dbReference type="Pfam" id="PF07679">
    <property type="entry name" value="I-set"/>
    <property type="match status" value="1"/>
</dbReference>
<gene>
    <name evidence="2" type="ORF">AS27_06916</name>
</gene>
<protein>
    <submittedName>
        <fullName evidence="2">Titin</fullName>
    </submittedName>
</protein>
<feature type="non-terminal residue" evidence="2">
    <location>
        <position position="53"/>
    </location>
</feature>
<evidence type="ECO:0000313" key="2">
    <source>
        <dbReference type="EMBL" id="KFM07071.1"/>
    </source>
</evidence>
<dbReference type="STRING" id="9233.A0A087R0R7"/>
<keyword evidence="3" id="KW-1185">Reference proteome</keyword>
<dbReference type="Proteomes" id="UP000053286">
    <property type="component" value="Unassembled WGS sequence"/>
</dbReference>
<evidence type="ECO:0000313" key="3">
    <source>
        <dbReference type="Proteomes" id="UP000053286"/>
    </source>
</evidence>
<evidence type="ECO:0000259" key="1">
    <source>
        <dbReference type="Pfam" id="PF07679"/>
    </source>
</evidence>
<dbReference type="InterPro" id="IPR036179">
    <property type="entry name" value="Ig-like_dom_sf"/>
</dbReference>
<feature type="non-terminal residue" evidence="2">
    <location>
        <position position="1"/>
    </location>
</feature>
<name>A0A087R0R7_APTFO</name>
<dbReference type="SUPFAM" id="SSF48726">
    <property type="entry name" value="Immunoglobulin"/>
    <property type="match status" value="1"/>
</dbReference>
<organism evidence="2 3">
    <name type="scientific">Aptenodytes forsteri</name>
    <name type="common">Emperor penguin</name>
    <dbReference type="NCBI Taxonomy" id="9233"/>
    <lineage>
        <taxon>Eukaryota</taxon>
        <taxon>Metazoa</taxon>
        <taxon>Chordata</taxon>
        <taxon>Craniata</taxon>
        <taxon>Vertebrata</taxon>
        <taxon>Euteleostomi</taxon>
        <taxon>Archelosauria</taxon>
        <taxon>Archosauria</taxon>
        <taxon>Dinosauria</taxon>
        <taxon>Saurischia</taxon>
        <taxon>Theropoda</taxon>
        <taxon>Coelurosauria</taxon>
        <taxon>Aves</taxon>
        <taxon>Neognathae</taxon>
        <taxon>Neoaves</taxon>
        <taxon>Aequornithes</taxon>
        <taxon>Sphenisciformes</taxon>
        <taxon>Spheniscidae</taxon>
        <taxon>Aptenodytes</taxon>
    </lineage>
</organism>
<dbReference type="AlphaFoldDB" id="A0A087R0R7"/>
<dbReference type="Gene3D" id="2.60.40.10">
    <property type="entry name" value="Immunoglobulins"/>
    <property type="match status" value="1"/>
</dbReference>
<accession>A0A087R0R7</accession>
<dbReference type="EMBL" id="KL226022">
    <property type="protein sequence ID" value="KFM07071.1"/>
    <property type="molecule type" value="Genomic_DNA"/>
</dbReference>
<proteinExistence type="predicted"/>